<comment type="caution">
    <text evidence="1">The sequence shown here is derived from an EMBL/GenBank/DDBJ whole genome shotgun (WGS) entry which is preliminary data.</text>
</comment>
<sequence length="176" mass="19461">MAASPRVCRCSFSNLAARRGRGAPGLLLAAAGGQRRAPSVLKVGSRSCEITEALGLRGRRQHGRGDERHGRSRFRVLLRHARLDSQSDAPLSLPTQICAPLLNLVGSRARPLRWVEVSGLFDWLHFFLLIWCSARPMPASGMLNRGTEKAKVFMVGTALHRNLLSFKQARRQVRDG</sequence>
<gene>
    <name evidence="1" type="ORF">PVAP13_8KG306800</name>
</gene>
<dbReference type="AlphaFoldDB" id="A0A8T0PR12"/>
<protein>
    <submittedName>
        <fullName evidence="1">Uncharacterized protein</fullName>
    </submittedName>
</protein>
<proteinExistence type="predicted"/>
<keyword evidence="2" id="KW-1185">Reference proteome</keyword>
<evidence type="ECO:0000313" key="2">
    <source>
        <dbReference type="Proteomes" id="UP000823388"/>
    </source>
</evidence>
<reference evidence="1" key="1">
    <citation type="submission" date="2020-05" db="EMBL/GenBank/DDBJ databases">
        <title>WGS assembly of Panicum virgatum.</title>
        <authorList>
            <person name="Lovell J.T."/>
            <person name="Jenkins J."/>
            <person name="Shu S."/>
            <person name="Juenger T.E."/>
            <person name="Schmutz J."/>
        </authorList>
    </citation>
    <scope>NUCLEOTIDE SEQUENCE</scope>
    <source>
        <strain evidence="1">AP13</strain>
    </source>
</reference>
<name>A0A8T0PR12_PANVG</name>
<dbReference type="Proteomes" id="UP000823388">
    <property type="component" value="Chromosome 8K"/>
</dbReference>
<evidence type="ECO:0000313" key="1">
    <source>
        <dbReference type="EMBL" id="KAG2562979.1"/>
    </source>
</evidence>
<organism evidence="1 2">
    <name type="scientific">Panicum virgatum</name>
    <name type="common">Blackwell switchgrass</name>
    <dbReference type="NCBI Taxonomy" id="38727"/>
    <lineage>
        <taxon>Eukaryota</taxon>
        <taxon>Viridiplantae</taxon>
        <taxon>Streptophyta</taxon>
        <taxon>Embryophyta</taxon>
        <taxon>Tracheophyta</taxon>
        <taxon>Spermatophyta</taxon>
        <taxon>Magnoliopsida</taxon>
        <taxon>Liliopsida</taxon>
        <taxon>Poales</taxon>
        <taxon>Poaceae</taxon>
        <taxon>PACMAD clade</taxon>
        <taxon>Panicoideae</taxon>
        <taxon>Panicodae</taxon>
        <taxon>Paniceae</taxon>
        <taxon>Panicinae</taxon>
        <taxon>Panicum</taxon>
        <taxon>Panicum sect. Hiantes</taxon>
    </lineage>
</organism>
<dbReference type="EMBL" id="CM029051">
    <property type="protein sequence ID" value="KAG2562979.1"/>
    <property type="molecule type" value="Genomic_DNA"/>
</dbReference>
<accession>A0A8T0PR12</accession>